<dbReference type="SUPFAM" id="SSF53474">
    <property type="entry name" value="alpha/beta-Hydrolases"/>
    <property type="match status" value="1"/>
</dbReference>
<sequence>MTDAPFDEFSFLPVQAAELGVPVPAAERLGARTADGRDLSALRFGADAPEVTLLHGAGLNAHTWDRTVLALGRPALSVDLPGHGDSGWRDDADYTARTLAADLIPALERWTEQPQVLVGQSLGGLTAAAIAAQRPELVRALVIVDIAPGLDPAGGAAQIRRFFAGPTDWSSRAELVDRALAFGLGGDRTAAERGVLLNSRVRPDGRVEWKHHFARIANALAADPEAAAVADERQDALAAVLAASGWDDLEAVTAPITLVRGERGYLSTADLDAYRARLPHARIIDVDSGHNVQEELPAELARLIRDAGLAGREQG</sequence>
<dbReference type="PANTHER" id="PTHR43194">
    <property type="entry name" value="HYDROLASE ALPHA/BETA FOLD FAMILY"/>
    <property type="match status" value="1"/>
</dbReference>
<dbReference type="InterPro" id="IPR000073">
    <property type="entry name" value="AB_hydrolase_1"/>
</dbReference>
<keyword evidence="3" id="KW-1185">Reference proteome</keyword>
<gene>
    <name evidence="2" type="ORF">GCM10017586_01990</name>
</gene>
<dbReference type="Gene3D" id="3.40.50.1820">
    <property type="entry name" value="alpha/beta hydrolase"/>
    <property type="match status" value="1"/>
</dbReference>
<dbReference type="Proteomes" id="UP001142317">
    <property type="component" value="Unassembled WGS sequence"/>
</dbReference>
<protein>
    <submittedName>
        <fullName evidence="2">Hydrolase</fullName>
    </submittedName>
</protein>
<evidence type="ECO:0000313" key="3">
    <source>
        <dbReference type="Proteomes" id="UP001142317"/>
    </source>
</evidence>
<proteinExistence type="predicted"/>
<name>A0A9W6HDV1_9MICO</name>
<organism evidence="2 3">
    <name type="scientific">Microbacterium imperiale</name>
    <dbReference type="NCBI Taxonomy" id="33884"/>
    <lineage>
        <taxon>Bacteria</taxon>
        <taxon>Bacillati</taxon>
        <taxon>Actinomycetota</taxon>
        <taxon>Actinomycetes</taxon>
        <taxon>Micrococcales</taxon>
        <taxon>Microbacteriaceae</taxon>
        <taxon>Microbacterium</taxon>
    </lineage>
</organism>
<dbReference type="InterPro" id="IPR050228">
    <property type="entry name" value="Carboxylesterase_BioH"/>
</dbReference>
<reference evidence="2" key="1">
    <citation type="journal article" date="2014" name="Int. J. Syst. Evol. Microbiol.">
        <title>Complete genome sequence of Corynebacterium casei LMG S-19264T (=DSM 44701T), isolated from a smear-ripened cheese.</title>
        <authorList>
            <consortium name="US DOE Joint Genome Institute (JGI-PGF)"/>
            <person name="Walter F."/>
            <person name="Albersmeier A."/>
            <person name="Kalinowski J."/>
            <person name="Ruckert C."/>
        </authorList>
    </citation>
    <scope>NUCLEOTIDE SEQUENCE</scope>
    <source>
        <strain evidence="2">VKM Ac-1447</strain>
    </source>
</reference>
<evidence type="ECO:0000313" key="2">
    <source>
        <dbReference type="EMBL" id="GLJ78517.1"/>
    </source>
</evidence>
<dbReference type="GO" id="GO:0016787">
    <property type="term" value="F:hydrolase activity"/>
    <property type="evidence" value="ECO:0007669"/>
    <property type="project" value="UniProtKB-KW"/>
</dbReference>
<dbReference type="Pfam" id="PF12697">
    <property type="entry name" value="Abhydrolase_6"/>
    <property type="match status" value="1"/>
</dbReference>
<dbReference type="PRINTS" id="PR00111">
    <property type="entry name" value="ABHYDROLASE"/>
</dbReference>
<evidence type="ECO:0000259" key="1">
    <source>
        <dbReference type="Pfam" id="PF12697"/>
    </source>
</evidence>
<dbReference type="EMBL" id="BSEO01000001">
    <property type="protein sequence ID" value="GLJ78517.1"/>
    <property type="molecule type" value="Genomic_DNA"/>
</dbReference>
<dbReference type="AlphaFoldDB" id="A0A9W6HDV1"/>
<reference evidence="2" key="2">
    <citation type="submission" date="2023-01" db="EMBL/GenBank/DDBJ databases">
        <authorList>
            <person name="Sun Q."/>
            <person name="Evtushenko L."/>
        </authorList>
    </citation>
    <scope>NUCLEOTIDE SEQUENCE</scope>
    <source>
        <strain evidence="2">VKM Ac-1447</strain>
    </source>
</reference>
<keyword evidence="2" id="KW-0378">Hydrolase</keyword>
<comment type="caution">
    <text evidence="2">The sequence shown here is derived from an EMBL/GenBank/DDBJ whole genome shotgun (WGS) entry which is preliminary data.</text>
</comment>
<dbReference type="RefSeq" id="WP_210005720.1">
    <property type="nucleotide sequence ID" value="NZ_BSEO01000001.1"/>
</dbReference>
<feature type="domain" description="AB hydrolase-1" evidence="1">
    <location>
        <begin position="53"/>
        <end position="302"/>
    </location>
</feature>
<accession>A0A9W6HDV1</accession>
<dbReference type="InterPro" id="IPR029058">
    <property type="entry name" value="AB_hydrolase_fold"/>
</dbReference>
<dbReference type="PANTHER" id="PTHR43194:SF2">
    <property type="entry name" value="PEROXISOMAL MEMBRANE PROTEIN LPX1"/>
    <property type="match status" value="1"/>
</dbReference>